<accession>A0ACC0YJU3</accession>
<evidence type="ECO:0000313" key="1">
    <source>
        <dbReference type="EMBL" id="KAJ0037728.1"/>
    </source>
</evidence>
<dbReference type="EMBL" id="CM047741">
    <property type="protein sequence ID" value="KAJ0037728.1"/>
    <property type="molecule type" value="Genomic_DNA"/>
</dbReference>
<organism evidence="1 2">
    <name type="scientific">Pistacia integerrima</name>
    <dbReference type="NCBI Taxonomy" id="434235"/>
    <lineage>
        <taxon>Eukaryota</taxon>
        <taxon>Viridiplantae</taxon>
        <taxon>Streptophyta</taxon>
        <taxon>Embryophyta</taxon>
        <taxon>Tracheophyta</taxon>
        <taxon>Spermatophyta</taxon>
        <taxon>Magnoliopsida</taxon>
        <taxon>eudicotyledons</taxon>
        <taxon>Gunneridae</taxon>
        <taxon>Pentapetalae</taxon>
        <taxon>rosids</taxon>
        <taxon>malvids</taxon>
        <taxon>Sapindales</taxon>
        <taxon>Anacardiaceae</taxon>
        <taxon>Pistacia</taxon>
    </lineage>
</organism>
<comment type="caution">
    <text evidence="1">The sequence shown here is derived from an EMBL/GenBank/DDBJ whole genome shotgun (WGS) entry which is preliminary data.</text>
</comment>
<protein>
    <submittedName>
        <fullName evidence="1">Uncharacterized protein</fullName>
    </submittedName>
</protein>
<gene>
    <name evidence="1" type="ORF">Pint_22549</name>
</gene>
<dbReference type="Proteomes" id="UP001163603">
    <property type="component" value="Chromosome 6"/>
</dbReference>
<proteinExistence type="predicted"/>
<keyword evidence="2" id="KW-1185">Reference proteome</keyword>
<sequence>MKICAAKENGEVYLLPYEKFKVEAIHKFSKKGLFRMSSIGVMYLIADDINGNGGSYVDSDGNVSGDLSGEEDVQGEGDDDVGDEDGVDSESILSDFEDDSDEGVEIVNDDNVNRMSRHMKRNEFKYGADEKIHFKVGQVFMSVDHFRKVTKGRGGVVLLSRYLMHLEEHIFLKHLIVTNPGLMIELRVIRENVPESPKFKRIFLSFVA</sequence>
<name>A0ACC0YJU3_9ROSI</name>
<evidence type="ECO:0000313" key="2">
    <source>
        <dbReference type="Proteomes" id="UP001163603"/>
    </source>
</evidence>
<reference evidence="2" key="1">
    <citation type="journal article" date="2023" name="G3 (Bethesda)">
        <title>Genome assembly and association tests identify interacting loci associated with vigor, precocity, and sex in interspecific pistachio rootstocks.</title>
        <authorList>
            <person name="Palmer W."/>
            <person name="Jacygrad E."/>
            <person name="Sagayaradj S."/>
            <person name="Cavanaugh K."/>
            <person name="Han R."/>
            <person name="Bertier L."/>
            <person name="Beede B."/>
            <person name="Kafkas S."/>
            <person name="Golino D."/>
            <person name="Preece J."/>
            <person name="Michelmore R."/>
        </authorList>
    </citation>
    <scope>NUCLEOTIDE SEQUENCE [LARGE SCALE GENOMIC DNA]</scope>
</reference>